<evidence type="ECO:0000256" key="8">
    <source>
        <dbReference type="ARBA" id="ARBA00023002"/>
    </source>
</evidence>
<dbReference type="PANTHER" id="PTHR11351">
    <property type="entry name" value="ACYL-COA DESATURASE"/>
    <property type="match status" value="1"/>
</dbReference>
<keyword evidence="17" id="KW-1185">Reference proteome</keyword>
<dbReference type="InterPro" id="IPR015876">
    <property type="entry name" value="Acyl-CoA_DS"/>
</dbReference>
<evidence type="ECO:0000256" key="13">
    <source>
        <dbReference type="RuleBase" id="RU000581"/>
    </source>
</evidence>
<feature type="transmembrane region" description="Helical" evidence="14">
    <location>
        <begin position="29"/>
        <end position="49"/>
    </location>
</feature>
<keyword evidence="12 13" id="KW-0275">Fatty acid biosynthesis</keyword>
<evidence type="ECO:0000256" key="3">
    <source>
        <dbReference type="ARBA" id="ARBA00022516"/>
    </source>
</evidence>
<dbReference type="PRINTS" id="PR00075">
    <property type="entry name" value="FACDDSATRASE"/>
</dbReference>
<proteinExistence type="inferred from homology"/>
<dbReference type="GO" id="GO:0005789">
    <property type="term" value="C:endoplasmic reticulum membrane"/>
    <property type="evidence" value="ECO:0007669"/>
    <property type="project" value="TreeGrafter"/>
</dbReference>
<keyword evidence="6" id="KW-0276">Fatty acid metabolism</keyword>
<dbReference type="PROSITE" id="PS00476">
    <property type="entry name" value="FATTY_ACID_DESATUR_1"/>
    <property type="match status" value="1"/>
</dbReference>
<evidence type="ECO:0000313" key="16">
    <source>
        <dbReference type="EMBL" id="CAB3223671.1"/>
    </source>
</evidence>
<evidence type="ECO:0000256" key="6">
    <source>
        <dbReference type="ARBA" id="ARBA00022832"/>
    </source>
</evidence>
<dbReference type="CDD" id="cd03505">
    <property type="entry name" value="Delta9-FADS-like"/>
    <property type="match status" value="1"/>
</dbReference>
<comment type="caution">
    <text evidence="16">The sequence shown here is derived from an EMBL/GenBank/DDBJ whole genome shotgun (WGS) entry which is preliminary data.</text>
</comment>
<keyword evidence="9" id="KW-0408">Iron</keyword>
<feature type="transmembrane region" description="Helical" evidence="14">
    <location>
        <begin position="203"/>
        <end position="222"/>
    </location>
</feature>
<dbReference type="GO" id="GO:0005506">
    <property type="term" value="F:iron ion binding"/>
    <property type="evidence" value="ECO:0007669"/>
    <property type="project" value="TreeGrafter"/>
</dbReference>
<evidence type="ECO:0000259" key="15">
    <source>
        <dbReference type="Pfam" id="PF00487"/>
    </source>
</evidence>
<dbReference type="Proteomes" id="UP000494106">
    <property type="component" value="Unassembled WGS sequence"/>
</dbReference>
<comment type="subcellular location">
    <subcellularLocation>
        <location evidence="1">Membrane</location>
        <topology evidence="1">Multi-pass membrane protein</topology>
    </subcellularLocation>
</comment>
<dbReference type="AlphaFoldDB" id="A0A8S0YV09"/>
<keyword evidence="4 13" id="KW-0812">Transmembrane</keyword>
<keyword evidence="10" id="KW-0443">Lipid metabolism</keyword>
<dbReference type="GO" id="GO:0004768">
    <property type="term" value="F:stearoyl-CoA 9-desaturase activity"/>
    <property type="evidence" value="ECO:0007669"/>
    <property type="project" value="TreeGrafter"/>
</dbReference>
<evidence type="ECO:0000256" key="5">
    <source>
        <dbReference type="ARBA" id="ARBA00022723"/>
    </source>
</evidence>
<comment type="similarity">
    <text evidence="2 13">Belongs to the fatty acid desaturase type 1 family.</text>
</comment>
<evidence type="ECO:0000313" key="17">
    <source>
        <dbReference type="Proteomes" id="UP000494106"/>
    </source>
</evidence>
<organism evidence="16 17">
    <name type="scientific">Arctia plantaginis</name>
    <name type="common">Wood tiger moth</name>
    <name type="synonym">Phalaena plantaginis</name>
    <dbReference type="NCBI Taxonomy" id="874455"/>
    <lineage>
        <taxon>Eukaryota</taxon>
        <taxon>Metazoa</taxon>
        <taxon>Ecdysozoa</taxon>
        <taxon>Arthropoda</taxon>
        <taxon>Hexapoda</taxon>
        <taxon>Insecta</taxon>
        <taxon>Pterygota</taxon>
        <taxon>Neoptera</taxon>
        <taxon>Endopterygota</taxon>
        <taxon>Lepidoptera</taxon>
        <taxon>Glossata</taxon>
        <taxon>Ditrysia</taxon>
        <taxon>Noctuoidea</taxon>
        <taxon>Erebidae</taxon>
        <taxon>Arctiinae</taxon>
        <taxon>Arctia</taxon>
    </lineage>
</organism>
<evidence type="ECO:0000256" key="7">
    <source>
        <dbReference type="ARBA" id="ARBA00022989"/>
    </source>
</evidence>
<sequence>MSKFTMHISTEDHLKEAGVQSMDTVQTNIVWRNIILFAVLHAAGVYGLYLCCTSVMWLTNLYLFGLIGLSGLGVTAGAHRLYAHKSYKARLPLQILLVIFNTIAMQESVIDWVRDHRMHHKYSETNADPYNAKRGFFFSHIGWLMMKKHPDIKAKGHTVDMSDILNNPILRFQKRYYAILAPLACFVLPTYIATLWGESLWNAFFVCAVFRYIYTLNGTWLVNSAAHMWGNKPYNKHINPVENYFVSFIALGEGFHNYHHSFPWDYKTAELDSNFGGLHEAAIKSAKTHLRSPHPGTLCEYDLTSTLTGKLGRWQVVHQMSQQFWHLWGNVGFWVISIRQPPHMRAELPQKTTARSCYALPTVRSSNHWWDNQDHSGAELVEEAAQIQFFMGFL</sequence>
<keyword evidence="7 14" id="KW-1133">Transmembrane helix</keyword>
<dbReference type="OrthoDB" id="10260134at2759"/>
<dbReference type="Pfam" id="PF00487">
    <property type="entry name" value="FA_desaturase"/>
    <property type="match status" value="1"/>
</dbReference>
<keyword evidence="8 13" id="KW-0560">Oxidoreductase</keyword>
<keyword evidence="11 14" id="KW-0472">Membrane</keyword>
<dbReference type="InterPro" id="IPR005804">
    <property type="entry name" value="FA_desaturase_dom"/>
</dbReference>
<gene>
    <name evidence="16" type="ORF">APLA_LOCUS1760</name>
</gene>
<protein>
    <recommendedName>
        <fullName evidence="15">Fatty acid desaturase domain-containing protein</fullName>
    </recommendedName>
</protein>
<evidence type="ECO:0000256" key="11">
    <source>
        <dbReference type="ARBA" id="ARBA00023136"/>
    </source>
</evidence>
<evidence type="ECO:0000256" key="10">
    <source>
        <dbReference type="ARBA" id="ARBA00023098"/>
    </source>
</evidence>
<keyword evidence="3 13" id="KW-0444">Lipid biosynthesis</keyword>
<feature type="transmembrane region" description="Helical" evidence="14">
    <location>
        <begin position="61"/>
        <end position="82"/>
    </location>
</feature>
<feature type="transmembrane region" description="Helical" evidence="14">
    <location>
        <begin position="176"/>
        <end position="197"/>
    </location>
</feature>
<evidence type="ECO:0000256" key="14">
    <source>
        <dbReference type="SAM" id="Phobius"/>
    </source>
</evidence>
<evidence type="ECO:0000256" key="1">
    <source>
        <dbReference type="ARBA" id="ARBA00004141"/>
    </source>
</evidence>
<evidence type="ECO:0000256" key="2">
    <source>
        <dbReference type="ARBA" id="ARBA00009295"/>
    </source>
</evidence>
<evidence type="ECO:0000256" key="4">
    <source>
        <dbReference type="ARBA" id="ARBA00022692"/>
    </source>
</evidence>
<evidence type="ECO:0000256" key="12">
    <source>
        <dbReference type="ARBA" id="ARBA00023160"/>
    </source>
</evidence>
<reference evidence="16 17" key="1">
    <citation type="submission" date="2020-04" db="EMBL/GenBank/DDBJ databases">
        <authorList>
            <person name="Wallbank WR R."/>
            <person name="Pardo Diaz C."/>
            <person name="Kozak K."/>
            <person name="Martin S."/>
            <person name="Jiggins C."/>
            <person name="Moest M."/>
            <person name="Warren A I."/>
            <person name="Byers J.R.P. K."/>
            <person name="Montejo-Kovacevich G."/>
            <person name="Yen C E."/>
        </authorList>
    </citation>
    <scope>NUCLEOTIDE SEQUENCE [LARGE SCALE GENOMIC DNA]</scope>
</reference>
<name>A0A8S0YV09_ARCPL</name>
<evidence type="ECO:0000256" key="9">
    <source>
        <dbReference type="ARBA" id="ARBA00023004"/>
    </source>
</evidence>
<comment type="domain">
    <text evidence="13">The histidine box domains are involved in binding the catalytic metal ions.</text>
</comment>
<dbReference type="GO" id="GO:0006636">
    <property type="term" value="P:unsaturated fatty acid biosynthetic process"/>
    <property type="evidence" value="ECO:0007669"/>
    <property type="project" value="TreeGrafter"/>
</dbReference>
<dbReference type="EMBL" id="CADEBC010000135">
    <property type="protein sequence ID" value="CAB3223671.1"/>
    <property type="molecule type" value="Genomic_DNA"/>
</dbReference>
<dbReference type="InterPro" id="IPR001522">
    <property type="entry name" value="FADS-1_CS"/>
</dbReference>
<dbReference type="PANTHER" id="PTHR11351:SF31">
    <property type="entry name" value="DESATURASE 1, ISOFORM A-RELATED"/>
    <property type="match status" value="1"/>
</dbReference>
<comment type="cofactor">
    <cofactor evidence="13">
        <name>Fe(2+)</name>
        <dbReference type="ChEBI" id="CHEBI:29033"/>
    </cofactor>
</comment>
<keyword evidence="5" id="KW-0479">Metal-binding</keyword>
<accession>A0A8S0YV09</accession>
<feature type="domain" description="Fatty acid desaturase" evidence="15">
    <location>
        <begin position="57"/>
        <end position="263"/>
    </location>
</feature>